<evidence type="ECO:0000256" key="10">
    <source>
        <dbReference type="ARBA" id="ARBA00022842"/>
    </source>
</evidence>
<comment type="caution">
    <text evidence="20">The sequence shown here is derived from an EMBL/GenBank/DDBJ whole genome shotgun (WGS) entry which is preliminary data.</text>
</comment>
<feature type="binding site" evidence="15">
    <location>
        <position position="470"/>
    </location>
    <ligand>
        <name>Mg(2+)</name>
        <dbReference type="ChEBI" id="CHEBI:18420"/>
        <note>shared with alpha subunit</note>
    </ligand>
</feature>
<evidence type="ECO:0000256" key="6">
    <source>
        <dbReference type="ARBA" id="ARBA00022598"/>
    </source>
</evidence>
<evidence type="ECO:0000256" key="9">
    <source>
        <dbReference type="ARBA" id="ARBA00022840"/>
    </source>
</evidence>
<proteinExistence type="inferred from homology"/>
<name>A0A2D0NHS6_FLAN2</name>
<comment type="similarity">
    <text evidence="2 15">Belongs to the phenylalanyl-tRNA synthetase beta subunit family. Type 1 subfamily.</text>
</comment>
<dbReference type="SUPFAM" id="SSF54991">
    <property type="entry name" value="Anticodon-binding domain of PheRS"/>
    <property type="match status" value="1"/>
</dbReference>
<dbReference type="GO" id="GO:0009328">
    <property type="term" value="C:phenylalanine-tRNA ligase complex"/>
    <property type="evidence" value="ECO:0007669"/>
    <property type="project" value="TreeGrafter"/>
</dbReference>
<evidence type="ECO:0000256" key="8">
    <source>
        <dbReference type="ARBA" id="ARBA00022741"/>
    </source>
</evidence>
<dbReference type="InterPro" id="IPR002547">
    <property type="entry name" value="tRNA-bd_dom"/>
</dbReference>
<evidence type="ECO:0000256" key="1">
    <source>
        <dbReference type="ARBA" id="ARBA00004496"/>
    </source>
</evidence>
<dbReference type="InterPro" id="IPR036690">
    <property type="entry name" value="Fdx_antiC-bd_sf"/>
</dbReference>
<evidence type="ECO:0000256" key="7">
    <source>
        <dbReference type="ARBA" id="ARBA00022723"/>
    </source>
</evidence>
<dbReference type="FunFam" id="2.40.50.140:FF:000045">
    <property type="entry name" value="Phenylalanine--tRNA ligase beta subunit"/>
    <property type="match status" value="1"/>
</dbReference>
<dbReference type="Pfam" id="PF03147">
    <property type="entry name" value="FDX-ACB"/>
    <property type="match status" value="1"/>
</dbReference>
<evidence type="ECO:0000313" key="20">
    <source>
        <dbReference type="EMBL" id="PHN08027.1"/>
    </source>
</evidence>
<dbReference type="InterPro" id="IPR012340">
    <property type="entry name" value="NA-bd_OB-fold"/>
</dbReference>
<dbReference type="InterPro" id="IPR005147">
    <property type="entry name" value="tRNA_synthase_B5-dom"/>
</dbReference>
<protein>
    <recommendedName>
        <fullName evidence="15">Phenylalanine--tRNA ligase beta subunit</fullName>
        <ecNumber evidence="15">6.1.1.20</ecNumber>
    </recommendedName>
    <alternativeName>
        <fullName evidence="15">Phenylalanyl-tRNA synthetase beta subunit</fullName>
        <shortName evidence="15">PheRS</shortName>
    </alternativeName>
</protein>
<evidence type="ECO:0000259" key="18">
    <source>
        <dbReference type="PROSITE" id="PS51447"/>
    </source>
</evidence>
<evidence type="ECO:0000256" key="11">
    <source>
        <dbReference type="ARBA" id="ARBA00022884"/>
    </source>
</evidence>
<organism evidence="20 21">
    <name type="scientific">Flavilitoribacter nigricans (strain ATCC 23147 / DSM 23189 / NBRC 102662 / NCIMB 1420 / SS-2)</name>
    <name type="common">Lewinella nigricans</name>
    <dbReference type="NCBI Taxonomy" id="1122177"/>
    <lineage>
        <taxon>Bacteria</taxon>
        <taxon>Pseudomonadati</taxon>
        <taxon>Bacteroidota</taxon>
        <taxon>Saprospiria</taxon>
        <taxon>Saprospirales</taxon>
        <taxon>Lewinellaceae</taxon>
        <taxon>Flavilitoribacter</taxon>
    </lineage>
</organism>
<evidence type="ECO:0000256" key="3">
    <source>
        <dbReference type="ARBA" id="ARBA00011209"/>
    </source>
</evidence>
<dbReference type="Gene3D" id="2.40.50.140">
    <property type="entry name" value="Nucleic acid-binding proteins"/>
    <property type="match status" value="1"/>
</dbReference>
<evidence type="ECO:0000256" key="15">
    <source>
        <dbReference type="HAMAP-Rule" id="MF_00283"/>
    </source>
</evidence>
<dbReference type="Gene3D" id="3.30.930.10">
    <property type="entry name" value="Bira Bifunctional Protein, Domain 2"/>
    <property type="match status" value="1"/>
</dbReference>
<dbReference type="Proteomes" id="UP000223913">
    <property type="component" value="Unassembled WGS sequence"/>
</dbReference>
<dbReference type="GO" id="GO:0005524">
    <property type="term" value="F:ATP binding"/>
    <property type="evidence" value="ECO:0007669"/>
    <property type="project" value="UniProtKB-UniRule"/>
</dbReference>
<dbReference type="InterPro" id="IPR033714">
    <property type="entry name" value="tRNA_bind_bactPheRS"/>
</dbReference>
<dbReference type="GO" id="GO:0006432">
    <property type="term" value="P:phenylalanyl-tRNA aminoacylation"/>
    <property type="evidence" value="ECO:0007669"/>
    <property type="project" value="UniProtKB-UniRule"/>
</dbReference>
<keyword evidence="21" id="KW-1185">Reference proteome</keyword>
<reference evidence="20 21" key="1">
    <citation type="submission" date="2017-10" db="EMBL/GenBank/DDBJ databases">
        <title>The draft genome sequence of Lewinella nigricans NBRC 102662.</title>
        <authorList>
            <person name="Wang K."/>
        </authorList>
    </citation>
    <scope>NUCLEOTIDE SEQUENCE [LARGE SCALE GENOMIC DNA]</scope>
    <source>
        <strain evidence="20 21">NBRC 102662</strain>
    </source>
</reference>
<dbReference type="FunFam" id="3.30.70.380:FF:000001">
    <property type="entry name" value="Phenylalanine--tRNA ligase beta subunit"/>
    <property type="match status" value="1"/>
</dbReference>
<evidence type="ECO:0000256" key="4">
    <source>
        <dbReference type="ARBA" id="ARBA00022490"/>
    </source>
</evidence>
<feature type="binding site" evidence="15">
    <location>
        <position position="479"/>
    </location>
    <ligand>
        <name>Mg(2+)</name>
        <dbReference type="ChEBI" id="CHEBI:18420"/>
        <note>shared with alpha subunit</note>
    </ligand>
</feature>
<evidence type="ECO:0000313" key="21">
    <source>
        <dbReference type="Proteomes" id="UP000223913"/>
    </source>
</evidence>
<dbReference type="InterPro" id="IPR045060">
    <property type="entry name" value="Phe-tRNA-ligase_IIc_bsu"/>
</dbReference>
<dbReference type="SMART" id="SM00873">
    <property type="entry name" value="B3_4"/>
    <property type="match status" value="1"/>
</dbReference>
<gene>
    <name evidence="15" type="primary">pheT</name>
    <name evidence="20" type="ORF">CRP01_03155</name>
</gene>
<dbReference type="Pfam" id="PF03483">
    <property type="entry name" value="B3_4"/>
    <property type="match status" value="1"/>
</dbReference>
<dbReference type="SUPFAM" id="SSF55681">
    <property type="entry name" value="Class II aaRS and biotin synthetases"/>
    <property type="match status" value="1"/>
</dbReference>
<accession>A0A2D0NHS6</accession>
<evidence type="ECO:0000256" key="16">
    <source>
        <dbReference type="PROSITE-ProRule" id="PRU00209"/>
    </source>
</evidence>
<dbReference type="EC" id="6.1.1.20" evidence="15"/>
<keyword evidence="10 15" id="KW-0460">Magnesium</keyword>
<dbReference type="InterPro" id="IPR005146">
    <property type="entry name" value="B3/B4_tRNA-bd"/>
</dbReference>
<keyword evidence="5 16" id="KW-0820">tRNA-binding</keyword>
<evidence type="ECO:0000256" key="12">
    <source>
        <dbReference type="ARBA" id="ARBA00022917"/>
    </source>
</evidence>
<evidence type="ECO:0000259" key="19">
    <source>
        <dbReference type="PROSITE" id="PS51483"/>
    </source>
</evidence>
<keyword evidence="12 15" id="KW-0648">Protein biosynthesis</keyword>
<evidence type="ECO:0000256" key="13">
    <source>
        <dbReference type="ARBA" id="ARBA00023146"/>
    </source>
</evidence>
<dbReference type="PROSITE" id="PS51483">
    <property type="entry name" value="B5"/>
    <property type="match status" value="1"/>
</dbReference>
<dbReference type="CDD" id="cd02796">
    <property type="entry name" value="tRNA_bind_bactPheRS"/>
    <property type="match status" value="1"/>
</dbReference>
<dbReference type="PANTHER" id="PTHR10947">
    <property type="entry name" value="PHENYLALANYL-TRNA SYNTHETASE BETA CHAIN AND LEUCINE-RICH REPEAT-CONTAINING PROTEIN 47"/>
    <property type="match status" value="1"/>
</dbReference>
<dbReference type="NCBIfam" id="NF045760">
    <property type="entry name" value="YtpR"/>
    <property type="match status" value="1"/>
</dbReference>
<evidence type="ECO:0000259" key="17">
    <source>
        <dbReference type="PROSITE" id="PS50886"/>
    </source>
</evidence>
<keyword evidence="9 15" id="KW-0067">ATP-binding</keyword>
<dbReference type="SUPFAM" id="SSF50249">
    <property type="entry name" value="Nucleic acid-binding proteins"/>
    <property type="match status" value="1"/>
</dbReference>
<keyword evidence="7 15" id="KW-0479">Metal-binding</keyword>
<dbReference type="PROSITE" id="PS51447">
    <property type="entry name" value="FDX_ACB"/>
    <property type="match status" value="1"/>
</dbReference>
<comment type="subunit">
    <text evidence="3 15">Tetramer of two alpha and two beta subunits.</text>
</comment>
<dbReference type="Gene3D" id="3.30.56.10">
    <property type="match status" value="2"/>
</dbReference>
<dbReference type="InterPro" id="IPR045864">
    <property type="entry name" value="aa-tRNA-synth_II/BPL/LPL"/>
</dbReference>
<feature type="domain" description="B5" evidence="19">
    <location>
        <begin position="416"/>
        <end position="492"/>
    </location>
</feature>
<dbReference type="HAMAP" id="MF_00283">
    <property type="entry name" value="Phe_tRNA_synth_beta1"/>
    <property type="match status" value="1"/>
</dbReference>
<dbReference type="SUPFAM" id="SSF56037">
    <property type="entry name" value="PheT/TilS domain"/>
    <property type="match status" value="1"/>
</dbReference>
<keyword evidence="8 15" id="KW-0547">Nucleotide-binding</keyword>
<dbReference type="Gene3D" id="3.50.40.10">
    <property type="entry name" value="Phenylalanyl-trna Synthetase, Chain B, domain 3"/>
    <property type="match status" value="1"/>
</dbReference>
<dbReference type="EMBL" id="PDUD01000003">
    <property type="protein sequence ID" value="PHN08027.1"/>
    <property type="molecule type" value="Genomic_DNA"/>
</dbReference>
<dbReference type="RefSeq" id="WP_099148546.1">
    <property type="nucleotide sequence ID" value="NZ_PDUD01000003.1"/>
</dbReference>
<dbReference type="InterPro" id="IPR004532">
    <property type="entry name" value="Phe-tRNA-ligase_IIc_bsu_bact"/>
</dbReference>
<dbReference type="OrthoDB" id="9805455at2"/>
<dbReference type="SMART" id="SM00896">
    <property type="entry name" value="FDX-ACB"/>
    <property type="match status" value="1"/>
</dbReference>
<dbReference type="Gene3D" id="3.30.70.380">
    <property type="entry name" value="Ferrodoxin-fold anticodon-binding domain"/>
    <property type="match status" value="1"/>
</dbReference>
<dbReference type="GO" id="GO:0000287">
    <property type="term" value="F:magnesium ion binding"/>
    <property type="evidence" value="ECO:0007669"/>
    <property type="project" value="UniProtKB-UniRule"/>
</dbReference>
<sequence length="814" mass="90801">MKVSLNWLKDYIDVQLDPETISETLTGTGLEVEGMEEVESIPGGLNGVVVGKVVECGQHPNADRLSLTKVDIGNGEPLSIVCGAPNVAAGQKVMVATVGTTLHPIEGDPLTLKKGKIRGEVSEGMICAEDELGLGVDHSGIMVLPEETPVGQTARDYFNIQTDYIYEIGLTPNRSDATNHIGVARDLAAALKINHDHDGNLSWPSVEEFKIDNNELPVEVVVENTEACPRYTGVSIEGVTIQESPDWLKQRLLAIDVRPINNIVDITNFVLHELGQPLHAFDLDAINGQKIIVKTLPAGSTFVSLDEVERKLDAEDLMICDGDSNGMCIGGVFGGINSGVKDTTRNIFLESAHFDPQYIRRSSMRHNLRTDAAKVFEKGSDPNITLYALKRAALLIKELGGGTIASEIVDIYPNPISEKEIEVAYSYVNDLIGVEISPEKVRAILEAMEMTVVKEDEDRFTVSIPTNKADVLRPADVVEEILRIFGFNNVPIANQIRSAMVISPKPDPGVVKNAIGDLLSANGFFEMMGLSLSESRYYRDLLPSIPAEKLVYINNTSNVQLDIMRPSMVFSGLEAILHNQNRQRSDVKLYEFGRSYQADGEGFEEINHLTLFLSGQRYPESWLNTDKSEMSYYTLKAYVRQVLERVGLDRYQETDLQDETFQYGLRYHRGPQVIVEFGRLSGRLVKGMGIKQAVYYADFNWDTILKSLRKQDVSMQELNKYPRVRRDLALVVGNSVKFNDIASIAKQLSKKILREVNLFDVYVNEEQLGADKKSYAVSFVFEDYTKTLKDKEIDKVMERLIKTYETQLGALIRR</sequence>
<comment type="cofactor">
    <cofactor evidence="15">
        <name>Mg(2+)</name>
        <dbReference type="ChEBI" id="CHEBI:18420"/>
    </cofactor>
    <text evidence="15">Binds 2 magnesium ions per tetramer.</text>
</comment>
<dbReference type="SUPFAM" id="SSF46955">
    <property type="entry name" value="Putative DNA-binding domain"/>
    <property type="match status" value="1"/>
</dbReference>
<keyword evidence="6 15" id="KW-0436">Ligase</keyword>
<dbReference type="Pfam" id="PF01588">
    <property type="entry name" value="tRNA_bind"/>
    <property type="match status" value="1"/>
</dbReference>
<comment type="subcellular location">
    <subcellularLocation>
        <location evidence="1 15">Cytoplasm</location>
    </subcellularLocation>
</comment>
<dbReference type="AlphaFoldDB" id="A0A2D0NHS6"/>
<dbReference type="GO" id="GO:0004826">
    <property type="term" value="F:phenylalanine-tRNA ligase activity"/>
    <property type="evidence" value="ECO:0007669"/>
    <property type="project" value="UniProtKB-UniRule"/>
</dbReference>
<keyword evidence="11 16" id="KW-0694">RNA-binding</keyword>
<dbReference type="Pfam" id="PF17759">
    <property type="entry name" value="tRNA_synthFbeta"/>
    <property type="match status" value="1"/>
</dbReference>
<dbReference type="GO" id="GO:0000049">
    <property type="term" value="F:tRNA binding"/>
    <property type="evidence" value="ECO:0007669"/>
    <property type="project" value="UniProtKB-UniRule"/>
</dbReference>
<evidence type="ECO:0000256" key="2">
    <source>
        <dbReference type="ARBA" id="ARBA00008653"/>
    </source>
</evidence>
<dbReference type="PANTHER" id="PTHR10947:SF0">
    <property type="entry name" value="PHENYLALANINE--TRNA LIGASE BETA SUBUNIT"/>
    <property type="match status" value="1"/>
</dbReference>
<dbReference type="PROSITE" id="PS50886">
    <property type="entry name" value="TRBD"/>
    <property type="match status" value="1"/>
</dbReference>
<comment type="catalytic activity">
    <reaction evidence="14 15">
        <text>tRNA(Phe) + L-phenylalanine + ATP = L-phenylalanyl-tRNA(Phe) + AMP + diphosphate + H(+)</text>
        <dbReference type="Rhea" id="RHEA:19413"/>
        <dbReference type="Rhea" id="RHEA-COMP:9668"/>
        <dbReference type="Rhea" id="RHEA-COMP:9699"/>
        <dbReference type="ChEBI" id="CHEBI:15378"/>
        <dbReference type="ChEBI" id="CHEBI:30616"/>
        <dbReference type="ChEBI" id="CHEBI:33019"/>
        <dbReference type="ChEBI" id="CHEBI:58095"/>
        <dbReference type="ChEBI" id="CHEBI:78442"/>
        <dbReference type="ChEBI" id="CHEBI:78531"/>
        <dbReference type="ChEBI" id="CHEBI:456215"/>
        <dbReference type="EC" id="6.1.1.20"/>
    </reaction>
</comment>
<feature type="binding site" evidence="15">
    <location>
        <position position="480"/>
    </location>
    <ligand>
        <name>Mg(2+)</name>
        <dbReference type="ChEBI" id="CHEBI:18420"/>
        <note>shared with alpha subunit</note>
    </ligand>
</feature>
<keyword evidence="4 15" id="KW-0963">Cytoplasm</keyword>
<dbReference type="InterPro" id="IPR009061">
    <property type="entry name" value="DNA-bd_dom_put_sf"/>
</dbReference>
<dbReference type="Pfam" id="PF03484">
    <property type="entry name" value="B5"/>
    <property type="match status" value="1"/>
</dbReference>
<evidence type="ECO:0000256" key="14">
    <source>
        <dbReference type="ARBA" id="ARBA00049255"/>
    </source>
</evidence>
<dbReference type="NCBIfam" id="TIGR00472">
    <property type="entry name" value="pheT_bact"/>
    <property type="match status" value="1"/>
</dbReference>
<feature type="binding site" evidence="15">
    <location>
        <position position="476"/>
    </location>
    <ligand>
        <name>Mg(2+)</name>
        <dbReference type="ChEBI" id="CHEBI:18420"/>
        <note>shared with alpha subunit</note>
    </ligand>
</feature>
<keyword evidence="13 15" id="KW-0030">Aminoacyl-tRNA synthetase</keyword>
<feature type="domain" description="FDX-ACB" evidence="18">
    <location>
        <begin position="719"/>
        <end position="813"/>
    </location>
</feature>
<dbReference type="InterPro" id="IPR041616">
    <property type="entry name" value="PheRS_beta_core"/>
</dbReference>
<evidence type="ECO:0000256" key="5">
    <source>
        <dbReference type="ARBA" id="ARBA00022555"/>
    </source>
</evidence>
<dbReference type="InterPro" id="IPR005121">
    <property type="entry name" value="Fdx_antiC-bd"/>
</dbReference>
<dbReference type="SMART" id="SM00874">
    <property type="entry name" value="B5"/>
    <property type="match status" value="1"/>
</dbReference>
<feature type="domain" description="TRNA-binding" evidence="17">
    <location>
        <begin position="42"/>
        <end position="155"/>
    </location>
</feature>
<dbReference type="InterPro" id="IPR020825">
    <property type="entry name" value="Phe-tRNA_synthase-like_B3/B4"/>
</dbReference>